<keyword evidence="3" id="KW-1185">Reference proteome</keyword>
<feature type="compositionally biased region" description="Polar residues" evidence="1">
    <location>
        <begin position="149"/>
        <end position="158"/>
    </location>
</feature>
<accession>A0AAD5JV65</accession>
<feature type="region of interest" description="Disordered" evidence="1">
    <location>
        <begin position="1"/>
        <end position="103"/>
    </location>
</feature>
<feature type="compositionally biased region" description="Low complexity" evidence="1">
    <location>
        <begin position="159"/>
        <end position="177"/>
    </location>
</feature>
<name>A0AAD5JV65_9FUNG</name>
<proteinExistence type="predicted"/>
<reference evidence="2" key="1">
    <citation type="journal article" date="2022" name="IScience">
        <title>Evolution of zygomycete secretomes and the origins of terrestrial fungal ecologies.</title>
        <authorList>
            <person name="Chang Y."/>
            <person name="Wang Y."/>
            <person name="Mondo S."/>
            <person name="Ahrendt S."/>
            <person name="Andreopoulos W."/>
            <person name="Barry K."/>
            <person name="Beard J."/>
            <person name="Benny G.L."/>
            <person name="Blankenship S."/>
            <person name="Bonito G."/>
            <person name="Cuomo C."/>
            <person name="Desiro A."/>
            <person name="Gervers K.A."/>
            <person name="Hundley H."/>
            <person name="Kuo A."/>
            <person name="LaButti K."/>
            <person name="Lang B.F."/>
            <person name="Lipzen A."/>
            <person name="O'Donnell K."/>
            <person name="Pangilinan J."/>
            <person name="Reynolds N."/>
            <person name="Sandor L."/>
            <person name="Smith M.E."/>
            <person name="Tsang A."/>
            <person name="Grigoriev I.V."/>
            <person name="Stajich J.E."/>
            <person name="Spatafora J.W."/>
        </authorList>
    </citation>
    <scope>NUCLEOTIDE SEQUENCE</scope>
    <source>
        <strain evidence="2">RSA 2281</strain>
    </source>
</reference>
<feature type="compositionally biased region" description="Polar residues" evidence="1">
    <location>
        <begin position="1"/>
        <end position="16"/>
    </location>
</feature>
<organism evidence="2 3">
    <name type="scientific">Phascolomyces articulosus</name>
    <dbReference type="NCBI Taxonomy" id="60185"/>
    <lineage>
        <taxon>Eukaryota</taxon>
        <taxon>Fungi</taxon>
        <taxon>Fungi incertae sedis</taxon>
        <taxon>Mucoromycota</taxon>
        <taxon>Mucoromycotina</taxon>
        <taxon>Mucoromycetes</taxon>
        <taxon>Mucorales</taxon>
        <taxon>Lichtheimiaceae</taxon>
        <taxon>Phascolomyces</taxon>
    </lineage>
</organism>
<reference evidence="2" key="2">
    <citation type="submission" date="2023-02" db="EMBL/GenBank/DDBJ databases">
        <authorList>
            <consortium name="DOE Joint Genome Institute"/>
            <person name="Mondo S.J."/>
            <person name="Chang Y."/>
            <person name="Wang Y."/>
            <person name="Ahrendt S."/>
            <person name="Andreopoulos W."/>
            <person name="Barry K."/>
            <person name="Beard J."/>
            <person name="Benny G.L."/>
            <person name="Blankenship S."/>
            <person name="Bonito G."/>
            <person name="Cuomo C."/>
            <person name="Desiro A."/>
            <person name="Gervers K.A."/>
            <person name="Hundley H."/>
            <person name="Kuo A."/>
            <person name="LaButti K."/>
            <person name="Lang B.F."/>
            <person name="Lipzen A."/>
            <person name="O'Donnell K."/>
            <person name="Pangilinan J."/>
            <person name="Reynolds N."/>
            <person name="Sandor L."/>
            <person name="Smith M.W."/>
            <person name="Tsang A."/>
            <person name="Grigoriev I.V."/>
            <person name="Stajich J.E."/>
            <person name="Spatafora J.W."/>
        </authorList>
    </citation>
    <scope>NUCLEOTIDE SEQUENCE</scope>
    <source>
        <strain evidence="2">RSA 2281</strain>
    </source>
</reference>
<dbReference type="AlphaFoldDB" id="A0AAD5JV65"/>
<comment type="caution">
    <text evidence="2">The sequence shown here is derived from an EMBL/GenBank/DDBJ whole genome shotgun (WGS) entry which is preliminary data.</text>
</comment>
<feature type="compositionally biased region" description="Polar residues" evidence="1">
    <location>
        <begin position="83"/>
        <end position="97"/>
    </location>
</feature>
<feature type="region of interest" description="Disordered" evidence="1">
    <location>
        <begin position="122"/>
        <end position="183"/>
    </location>
</feature>
<gene>
    <name evidence="2" type="ORF">BDA99DRAFT_149443</name>
</gene>
<feature type="compositionally biased region" description="Low complexity" evidence="1">
    <location>
        <begin position="130"/>
        <end position="148"/>
    </location>
</feature>
<dbReference type="EMBL" id="JAIXMP010000022">
    <property type="protein sequence ID" value="KAI9255739.1"/>
    <property type="molecule type" value="Genomic_DNA"/>
</dbReference>
<dbReference type="Proteomes" id="UP001209540">
    <property type="component" value="Unassembled WGS sequence"/>
</dbReference>
<evidence type="ECO:0000313" key="2">
    <source>
        <dbReference type="EMBL" id="KAI9255739.1"/>
    </source>
</evidence>
<evidence type="ECO:0000256" key="1">
    <source>
        <dbReference type="SAM" id="MobiDB-lite"/>
    </source>
</evidence>
<sequence length="318" mass="35518">MITAPTGQSRTTSPSNDRLLPHMIPQRERTARQQQQQQQRNSATYDEDSLDPWAQHTANPLHHQQQQQQHLNNDSSSDEDDQPINSSSRLRATSPRYQLQQQQIQQQPLQLQLQQQQQQQQRLINQHRAPVVQPSPVYSTSSSVTATPRNPSTLQNAHSSNNNSNNPNNTSTTTTSNRATPDPQYMSVVALGPATKRALESLQTEVIALNSRIDELRRELVIRDQRDAAVAAAAKANTKKQPISGLTLSSIPPRRTTSETSSSSNGDDDISDGWKWVIKVSFILSFFSSICSNVEHLSSPLPFFSYPTFIVLLSPISH</sequence>
<feature type="region of interest" description="Disordered" evidence="1">
    <location>
        <begin position="243"/>
        <end position="268"/>
    </location>
</feature>
<evidence type="ECO:0000313" key="3">
    <source>
        <dbReference type="Proteomes" id="UP001209540"/>
    </source>
</evidence>
<protein>
    <submittedName>
        <fullName evidence="2">Uncharacterized protein</fullName>
    </submittedName>
</protein>
<feature type="compositionally biased region" description="Low complexity" evidence="1">
    <location>
        <begin position="249"/>
        <end position="265"/>
    </location>
</feature>